<feature type="transmembrane region" description="Helical" evidence="7">
    <location>
        <begin position="787"/>
        <end position="808"/>
    </location>
</feature>
<feature type="transmembrane region" description="Helical" evidence="7">
    <location>
        <begin position="149"/>
        <end position="169"/>
    </location>
</feature>
<keyword evidence="3" id="KW-0813">Transport</keyword>
<feature type="transmembrane region" description="Helical" evidence="7">
    <location>
        <begin position="29"/>
        <end position="48"/>
    </location>
</feature>
<name>A0AAV4D723_9GAST</name>
<feature type="transmembrane region" description="Helical" evidence="7">
    <location>
        <begin position="601"/>
        <end position="623"/>
    </location>
</feature>
<keyword evidence="9" id="KW-1185">Reference proteome</keyword>
<feature type="transmembrane region" description="Helical" evidence="7">
    <location>
        <begin position="575"/>
        <end position="595"/>
    </location>
</feature>
<comment type="subcellular location">
    <subcellularLocation>
        <location evidence="1">Membrane</location>
        <topology evidence="1">Multi-pass membrane protein</topology>
    </subcellularLocation>
</comment>
<accession>A0AAV4D723</accession>
<dbReference type="EMBL" id="BLXT01007525">
    <property type="protein sequence ID" value="GFO39860.1"/>
    <property type="molecule type" value="Genomic_DNA"/>
</dbReference>
<keyword evidence="6 7" id="KW-0472">Membrane</keyword>
<feature type="transmembrane region" description="Helical" evidence="7">
    <location>
        <begin position="250"/>
        <end position="270"/>
    </location>
</feature>
<dbReference type="AlphaFoldDB" id="A0AAV4D723"/>
<evidence type="ECO:0000313" key="9">
    <source>
        <dbReference type="Proteomes" id="UP000735302"/>
    </source>
</evidence>
<keyword evidence="5 7" id="KW-1133">Transmembrane helix</keyword>
<reference evidence="8 9" key="1">
    <citation type="journal article" date="2021" name="Elife">
        <title>Chloroplast acquisition without the gene transfer in kleptoplastic sea slugs, Plakobranchus ocellatus.</title>
        <authorList>
            <person name="Maeda T."/>
            <person name="Takahashi S."/>
            <person name="Yoshida T."/>
            <person name="Shimamura S."/>
            <person name="Takaki Y."/>
            <person name="Nagai Y."/>
            <person name="Toyoda A."/>
            <person name="Suzuki Y."/>
            <person name="Arimoto A."/>
            <person name="Ishii H."/>
            <person name="Satoh N."/>
            <person name="Nishiyama T."/>
            <person name="Hasebe M."/>
            <person name="Maruyama T."/>
            <person name="Minagawa J."/>
            <person name="Obokata J."/>
            <person name="Shigenobu S."/>
        </authorList>
    </citation>
    <scope>NUCLEOTIDE SEQUENCE [LARGE SCALE GENOMIC DNA]</scope>
</reference>
<evidence type="ECO:0000313" key="8">
    <source>
        <dbReference type="EMBL" id="GFO39860.1"/>
    </source>
</evidence>
<evidence type="ECO:0000256" key="6">
    <source>
        <dbReference type="ARBA" id="ARBA00023136"/>
    </source>
</evidence>
<evidence type="ECO:0000256" key="1">
    <source>
        <dbReference type="ARBA" id="ARBA00004141"/>
    </source>
</evidence>
<feature type="transmembrane region" description="Helical" evidence="7">
    <location>
        <begin position="225"/>
        <end position="244"/>
    </location>
</feature>
<dbReference type="GO" id="GO:0015204">
    <property type="term" value="F:urea transmembrane transporter activity"/>
    <property type="evidence" value="ECO:0007669"/>
    <property type="project" value="InterPro"/>
</dbReference>
<dbReference type="GO" id="GO:0005886">
    <property type="term" value="C:plasma membrane"/>
    <property type="evidence" value="ECO:0007669"/>
    <property type="project" value="TreeGrafter"/>
</dbReference>
<proteinExistence type="inferred from homology"/>
<dbReference type="InterPro" id="IPR001734">
    <property type="entry name" value="Na/solute_symporter"/>
</dbReference>
<feature type="transmembrane region" description="Helical" evidence="7">
    <location>
        <begin position="667"/>
        <end position="690"/>
    </location>
</feature>
<dbReference type="Gene3D" id="1.20.1730.10">
    <property type="entry name" value="Sodium/glucose cotransporter"/>
    <property type="match status" value="1"/>
</dbReference>
<evidence type="ECO:0000256" key="4">
    <source>
        <dbReference type="ARBA" id="ARBA00022692"/>
    </source>
</evidence>
<organism evidence="8 9">
    <name type="scientific">Plakobranchus ocellatus</name>
    <dbReference type="NCBI Taxonomy" id="259542"/>
    <lineage>
        <taxon>Eukaryota</taxon>
        <taxon>Metazoa</taxon>
        <taxon>Spiralia</taxon>
        <taxon>Lophotrochozoa</taxon>
        <taxon>Mollusca</taxon>
        <taxon>Gastropoda</taxon>
        <taxon>Heterobranchia</taxon>
        <taxon>Euthyneura</taxon>
        <taxon>Panpulmonata</taxon>
        <taxon>Sacoglossa</taxon>
        <taxon>Placobranchoidea</taxon>
        <taxon>Plakobranchidae</taxon>
        <taxon>Plakobranchus</taxon>
    </lineage>
</organism>
<feature type="transmembrane region" description="Helical" evidence="7">
    <location>
        <begin position="630"/>
        <end position="647"/>
    </location>
</feature>
<evidence type="ECO:0000256" key="2">
    <source>
        <dbReference type="ARBA" id="ARBA00006434"/>
    </source>
</evidence>
<keyword evidence="4 7" id="KW-0812">Transmembrane</keyword>
<feature type="transmembrane region" description="Helical" evidence="7">
    <location>
        <begin position="348"/>
        <end position="376"/>
    </location>
</feature>
<sequence length="845" mass="92103">MNDLQVLTFCVDSFKLQYQVQPSLEEFEGPILCVCVFGVFSVLLALAYNTIRRRVFGDANSVDFSFDAGGRVSSTLTAVAVAAQLLWPTDLLQSATETAKVELMVDYCIDRSLPCISRFSKAVAAQLLWPTDLLQSATETAKYGISGSFWYAIPILVSLAMFSLFSFQVKTRAPGAKTYLQLIQARFGQRTHVLYCVFALLTNAMVIACLVVSGSVLFRAVVKEVSAEMVVMVMATLFGSYTFVGGLGSTFYVSYFNVVIALCVLSYFVIKMFYVPEAELPFGNFSQIYEKVAGLEGTSTSEQTVSLSFWSPPSVVRAIQGTLLCLPLVFCDQATWQNKIAAKSTQGVVGLLAASFIWFAVPTTIGTSTGLAYLAFSGSGPGDNITGTGMINVSYFGTIFDHRDYTPAPTALLNGTAGLESVDVRLVLSEEDTDNGLVTPLIANVVLGKQGGIALLIMFTMLMMSTGSREVMAVSSIIVYDIYQTYILPFRSSRKKGHCLLCARPQLGEATEAIFIDAADIYCCCPLMSDCPDCTREKEMLQQEKLETVAYLEYDCPHHGQYRAYQDSLAELNSWVLLWVALSFIPIGLLIITSGLELNWIFIYGAMMVVHIIPGIILSITWVKATSQGLAAGSISGLFCGLATNLIRATILPGGLNNFLANSADGYAVLAGCGVCLVVSLVVTVSVSLATHGIHTAEDADREWQKLRDIDNPLRPWQQCLRDGGLSSPGGRRPTYQELNKHHRSTKITTYVVALLIMAGFVLVVPACLGSLRRMTSSNVQSWLMTLHIWCLATTAAVTILIPVEELWNIFSTLNQRKAVAKDTHRTCARDASSDTEQSKGLILK</sequence>
<feature type="transmembrane region" description="Helical" evidence="7">
    <location>
        <begin position="748"/>
        <end position="767"/>
    </location>
</feature>
<protein>
    <submittedName>
        <fullName evidence="8">Urea-proton symporter dur3-like</fullName>
    </submittedName>
</protein>
<dbReference type="PANTHER" id="PTHR46154">
    <property type="match status" value="1"/>
</dbReference>
<dbReference type="InterPro" id="IPR031155">
    <property type="entry name" value="DUR"/>
</dbReference>
<feature type="transmembrane region" description="Helical" evidence="7">
    <location>
        <begin position="441"/>
        <end position="462"/>
    </location>
</feature>
<evidence type="ECO:0000256" key="7">
    <source>
        <dbReference type="SAM" id="Phobius"/>
    </source>
</evidence>
<dbReference type="InterPro" id="IPR038377">
    <property type="entry name" value="Na/Glc_symporter_sf"/>
</dbReference>
<comment type="caution">
    <text evidence="8">The sequence shown here is derived from an EMBL/GenBank/DDBJ whole genome shotgun (WGS) entry which is preliminary data.</text>
</comment>
<evidence type="ECO:0000256" key="5">
    <source>
        <dbReference type="ARBA" id="ARBA00022989"/>
    </source>
</evidence>
<dbReference type="PANTHER" id="PTHR46154:SF4">
    <property type="entry name" value="UREA ACTIVE TRANSPORTER"/>
    <property type="match status" value="1"/>
</dbReference>
<comment type="similarity">
    <text evidence="2">Belongs to the sodium:solute symporter (SSF) (TC 2.A.21) family.</text>
</comment>
<feature type="transmembrane region" description="Helical" evidence="7">
    <location>
        <begin position="192"/>
        <end position="218"/>
    </location>
</feature>
<dbReference type="PROSITE" id="PS50283">
    <property type="entry name" value="NA_SOLUT_SYMP_3"/>
    <property type="match status" value="1"/>
</dbReference>
<gene>
    <name evidence="8" type="ORF">PoB_006636500</name>
</gene>
<evidence type="ECO:0000256" key="3">
    <source>
        <dbReference type="ARBA" id="ARBA00022448"/>
    </source>
</evidence>
<dbReference type="Proteomes" id="UP000735302">
    <property type="component" value="Unassembled WGS sequence"/>
</dbReference>